<feature type="compositionally biased region" description="Basic and acidic residues" evidence="2">
    <location>
        <begin position="701"/>
        <end position="712"/>
    </location>
</feature>
<name>A0AAV7I9E2_COTGL</name>
<feature type="compositionally biased region" description="Low complexity" evidence="2">
    <location>
        <begin position="606"/>
        <end position="617"/>
    </location>
</feature>
<accession>A0AAV7I9E2</accession>
<dbReference type="Proteomes" id="UP000826195">
    <property type="component" value="Unassembled WGS sequence"/>
</dbReference>
<feature type="compositionally biased region" description="Polar residues" evidence="2">
    <location>
        <begin position="659"/>
        <end position="685"/>
    </location>
</feature>
<feature type="region of interest" description="Disordered" evidence="2">
    <location>
        <begin position="575"/>
        <end position="642"/>
    </location>
</feature>
<sequence>MKALVFCLVALAAYKAQGLTLSKPNRNIKSAAATIAASAIKENEMLDSSALRGLNATEENQLRIEIVAANIIRGLFNEAESLKNKTMNILTKHSINTTRLSYDKSLRSLIAINNVTEMANAFIINAINDMKKKGYTIKNQTIEEIQSKSQNLTLTFYEDLQKAIEKMEAMKKSAHEVIDKSITTLQTDGDSIKHKTIDELELASKNLTSIYQKSVEEARQNIEDMKISAQKMITNFIETIGTEKKAFQEDTIKKFKLQANNITEMFHKNINETTAQVDIAIKQKNEQALASIEEVWKKTHSGLYKETEGARKNFSDHLHNVQQSLKTELDLKVQQIDDDVVEKIENAINELEERETQLESNLDLKKKEILEELEKKNNKTKFEEELKSIKNSFINSVNKSLENSEELFLKKFISAITETTKSKAKVFEGALGNELKEYNRLLKKNKALYVMELKMMKKSIEAALRVMEGSSTTEDCEDTVELDVDASEDEVKENNNKHAKEILVPKTEEPCTCYLITLSKNEAVESNEPQIVSVLTKIDEKSNVSASTDEQISASESEIGKKVILNGKKVSYSEKVPVKSSNESSIISTSGTPEVNTRSVEKDDSSASPESSESSSNETDEAKIESIVPMGEKTHDRKKSIEKEVTTRVETVYYDGVENKNTTTPSSSKNITLSSGDNTPATSEHSQIDLKTNATATSTTEAEKIESTTEAKTTKTTTVASVDNVEQVNNAIEKTVEVDPNITKKISIQYFNESSIVGTTEKITRPVEKDGLSASSVSSESSSNKTEEAKIESVVPMCEKIHGRKKYIVKDVTENFNRLISNTNTFIPGKTEEKKETLLNTDRYPVFDYDVIDADSLTHEQLTELSKQAIRDSDSKFAIHSLKDVIKDFVSKMNMDSFESELLAYKQ</sequence>
<evidence type="ECO:0000313" key="5">
    <source>
        <dbReference type="Proteomes" id="UP000826195"/>
    </source>
</evidence>
<keyword evidence="5" id="KW-1185">Reference proteome</keyword>
<gene>
    <name evidence="4" type="ORF">KQX54_002993</name>
</gene>
<reference evidence="4 5" key="1">
    <citation type="journal article" date="2021" name="J. Hered.">
        <title>A chromosome-level genome assembly of the parasitoid wasp, Cotesia glomerata (Hymenoptera: Braconidae).</title>
        <authorList>
            <person name="Pinto B.J."/>
            <person name="Weis J.J."/>
            <person name="Gamble T."/>
            <person name="Ode P.J."/>
            <person name="Paul R."/>
            <person name="Zaspel J.M."/>
        </authorList>
    </citation>
    <scope>NUCLEOTIDE SEQUENCE [LARGE SCALE GENOMIC DNA]</scope>
    <source>
        <strain evidence="4">CgM1</strain>
    </source>
</reference>
<evidence type="ECO:0000256" key="3">
    <source>
        <dbReference type="SAM" id="SignalP"/>
    </source>
</evidence>
<feature type="compositionally biased region" description="Basic and acidic residues" evidence="2">
    <location>
        <begin position="632"/>
        <end position="642"/>
    </location>
</feature>
<feature type="coiled-coil region" evidence="1">
    <location>
        <begin position="341"/>
        <end position="386"/>
    </location>
</feature>
<feature type="compositionally biased region" description="Low complexity" evidence="2">
    <location>
        <begin position="691"/>
        <end position="700"/>
    </location>
</feature>
<protein>
    <submittedName>
        <fullName evidence="4">Uncharacterized protein</fullName>
    </submittedName>
</protein>
<evidence type="ECO:0000256" key="1">
    <source>
        <dbReference type="SAM" id="Coils"/>
    </source>
</evidence>
<feature type="compositionally biased region" description="Low complexity" evidence="2">
    <location>
        <begin position="580"/>
        <end position="590"/>
    </location>
</feature>
<organism evidence="4 5">
    <name type="scientific">Cotesia glomerata</name>
    <name type="common">Lepidopteran parasitic wasp</name>
    <name type="synonym">Apanteles glomeratus</name>
    <dbReference type="NCBI Taxonomy" id="32391"/>
    <lineage>
        <taxon>Eukaryota</taxon>
        <taxon>Metazoa</taxon>
        <taxon>Ecdysozoa</taxon>
        <taxon>Arthropoda</taxon>
        <taxon>Hexapoda</taxon>
        <taxon>Insecta</taxon>
        <taxon>Pterygota</taxon>
        <taxon>Neoptera</taxon>
        <taxon>Endopterygota</taxon>
        <taxon>Hymenoptera</taxon>
        <taxon>Apocrita</taxon>
        <taxon>Ichneumonoidea</taxon>
        <taxon>Braconidae</taxon>
        <taxon>Microgastrinae</taxon>
        <taxon>Cotesia</taxon>
    </lineage>
</organism>
<keyword evidence="3" id="KW-0732">Signal</keyword>
<dbReference type="EMBL" id="JAHXZJ010001864">
    <property type="protein sequence ID" value="KAH0548830.1"/>
    <property type="molecule type" value="Genomic_DNA"/>
</dbReference>
<feature type="compositionally biased region" description="Low complexity" evidence="2">
    <location>
        <begin position="773"/>
        <end position="783"/>
    </location>
</feature>
<proteinExistence type="predicted"/>
<evidence type="ECO:0000313" key="4">
    <source>
        <dbReference type="EMBL" id="KAH0548830.1"/>
    </source>
</evidence>
<feature type="chain" id="PRO_5043328076" evidence="3">
    <location>
        <begin position="19"/>
        <end position="907"/>
    </location>
</feature>
<dbReference type="AlphaFoldDB" id="A0AAV7I9E2"/>
<feature type="region of interest" description="Disordered" evidence="2">
    <location>
        <begin position="767"/>
        <end position="788"/>
    </location>
</feature>
<keyword evidence="1" id="KW-0175">Coiled coil</keyword>
<comment type="caution">
    <text evidence="4">The sequence shown here is derived from an EMBL/GenBank/DDBJ whole genome shotgun (WGS) entry which is preliminary data.</text>
</comment>
<feature type="region of interest" description="Disordered" evidence="2">
    <location>
        <begin position="657"/>
        <end position="712"/>
    </location>
</feature>
<evidence type="ECO:0000256" key="2">
    <source>
        <dbReference type="SAM" id="MobiDB-lite"/>
    </source>
</evidence>
<feature type="signal peptide" evidence="3">
    <location>
        <begin position="1"/>
        <end position="18"/>
    </location>
</feature>